<dbReference type="GO" id="GO:0015171">
    <property type="term" value="F:amino acid transmembrane transporter activity"/>
    <property type="evidence" value="ECO:0007669"/>
    <property type="project" value="TreeGrafter"/>
</dbReference>
<evidence type="ECO:0000313" key="8">
    <source>
        <dbReference type="Proteomes" id="UP000285310"/>
    </source>
</evidence>
<keyword evidence="2" id="KW-1003">Cell membrane</keyword>
<accession>A0A423PJ49</accession>
<comment type="subcellular location">
    <subcellularLocation>
        <location evidence="1">Cell membrane</location>
        <topology evidence="1">Multi-pass membrane protein</topology>
    </subcellularLocation>
</comment>
<evidence type="ECO:0000256" key="2">
    <source>
        <dbReference type="ARBA" id="ARBA00022475"/>
    </source>
</evidence>
<gene>
    <name evidence="7" type="ORF">SAJA_12585</name>
</gene>
<dbReference type="InterPro" id="IPR001123">
    <property type="entry name" value="LeuE-type"/>
</dbReference>
<dbReference type="EMBL" id="AYKG01000045">
    <property type="protein sequence ID" value="ROO25617.1"/>
    <property type="molecule type" value="Genomic_DNA"/>
</dbReference>
<keyword evidence="5 6" id="KW-0472">Membrane</keyword>
<feature type="transmembrane region" description="Helical" evidence="6">
    <location>
        <begin position="118"/>
        <end position="139"/>
    </location>
</feature>
<dbReference type="PANTHER" id="PTHR30086">
    <property type="entry name" value="ARGININE EXPORTER PROTEIN ARGO"/>
    <property type="match status" value="1"/>
</dbReference>
<dbReference type="PANTHER" id="PTHR30086:SF21">
    <property type="entry name" value="TRANSPORT PROTEIN"/>
    <property type="match status" value="1"/>
</dbReference>
<organism evidence="7 8">
    <name type="scientific">Salinisphaera japonica YTM-1</name>
    <dbReference type="NCBI Taxonomy" id="1209778"/>
    <lineage>
        <taxon>Bacteria</taxon>
        <taxon>Pseudomonadati</taxon>
        <taxon>Pseudomonadota</taxon>
        <taxon>Gammaproteobacteria</taxon>
        <taxon>Salinisphaerales</taxon>
        <taxon>Salinisphaeraceae</taxon>
        <taxon>Salinisphaera</taxon>
    </lineage>
</organism>
<proteinExistence type="predicted"/>
<dbReference type="Proteomes" id="UP000285310">
    <property type="component" value="Unassembled WGS sequence"/>
</dbReference>
<evidence type="ECO:0000256" key="3">
    <source>
        <dbReference type="ARBA" id="ARBA00022692"/>
    </source>
</evidence>
<sequence>MFHTTDITLLLTIFSISIGMAISPGQDFALISRNALVHSRRAGVSASFGIAAAVWIHVAYCMTGVALLIVNFPSVYEVIRWIGAAYLIYLGIMSIIGASSGPAAEPGGSLSLSDRKAFVSGFWCNLLNPKMTLILLSIFTQVIKPTTSVTVRLLCGLIISLVHLAWFSALAYWLSTPRLLARIQSWKPIVERLLGVLLILVGAKLVLI</sequence>
<dbReference type="RefSeq" id="WP_123658983.1">
    <property type="nucleotide sequence ID" value="NZ_AYKG01000045.1"/>
</dbReference>
<evidence type="ECO:0000256" key="5">
    <source>
        <dbReference type="ARBA" id="ARBA00023136"/>
    </source>
</evidence>
<feature type="transmembrane region" description="Helical" evidence="6">
    <location>
        <begin position="46"/>
        <end position="71"/>
    </location>
</feature>
<keyword evidence="8" id="KW-1185">Reference proteome</keyword>
<feature type="transmembrane region" description="Helical" evidence="6">
    <location>
        <begin position="189"/>
        <end position="207"/>
    </location>
</feature>
<dbReference type="InParanoid" id="A0A423PJ49"/>
<dbReference type="GO" id="GO:0005886">
    <property type="term" value="C:plasma membrane"/>
    <property type="evidence" value="ECO:0007669"/>
    <property type="project" value="UniProtKB-SubCell"/>
</dbReference>
<evidence type="ECO:0000256" key="1">
    <source>
        <dbReference type="ARBA" id="ARBA00004651"/>
    </source>
</evidence>
<keyword evidence="3 6" id="KW-0812">Transmembrane</keyword>
<feature type="transmembrane region" description="Helical" evidence="6">
    <location>
        <begin position="7"/>
        <end position="26"/>
    </location>
</feature>
<reference evidence="7 8" key="1">
    <citation type="submission" date="2013-10" db="EMBL/GenBank/DDBJ databases">
        <title>Salinisphaera japonica YTM-1 Genome Sequencing.</title>
        <authorList>
            <person name="Lai Q."/>
            <person name="Li C."/>
            <person name="Shao Z."/>
        </authorList>
    </citation>
    <scope>NUCLEOTIDE SEQUENCE [LARGE SCALE GENOMIC DNA]</scope>
    <source>
        <strain evidence="7 8">YTM-1</strain>
    </source>
</reference>
<evidence type="ECO:0000256" key="6">
    <source>
        <dbReference type="SAM" id="Phobius"/>
    </source>
</evidence>
<comment type="caution">
    <text evidence="7">The sequence shown here is derived from an EMBL/GenBank/DDBJ whole genome shotgun (WGS) entry which is preliminary data.</text>
</comment>
<feature type="transmembrane region" description="Helical" evidence="6">
    <location>
        <begin position="78"/>
        <end position="98"/>
    </location>
</feature>
<evidence type="ECO:0000313" key="7">
    <source>
        <dbReference type="EMBL" id="ROO25617.1"/>
    </source>
</evidence>
<dbReference type="FunCoup" id="A0A423PJ49">
    <property type="interactions" value="87"/>
</dbReference>
<protein>
    <submittedName>
        <fullName evidence="7">Threonine transporter RhtB</fullName>
    </submittedName>
</protein>
<dbReference type="OrthoDB" id="581870at2"/>
<dbReference type="Pfam" id="PF01810">
    <property type="entry name" value="LysE"/>
    <property type="match status" value="1"/>
</dbReference>
<keyword evidence="4 6" id="KW-1133">Transmembrane helix</keyword>
<name>A0A423PJ49_9GAMM</name>
<dbReference type="AlphaFoldDB" id="A0A423PJ49"/>
<feature type="transmembrane region" description="Helical" evidence="6">
    <location>
        <begin position="151"/>
        <end position="174"/>
    </location>
</feature>
<evidence type="ECO:0000256" key="4">
    <source>
        <dbReference type="ARBA" id="ARBA00022989"/>
    </source>
</evidence>